<dbReference type="GeneTree" id="ENSGT00940000161517"/>
<feature type="signal peptide" evidence="1">
    <location>
        <begin position="1"/>
        <end position="21"/>
    </location>
</feature>
<protein>
    <recommendedName>
        <fullName evidence="2">Ig-like domain-containing protein</fullName>
    </recommendedName>
</protein>
<dbReference type="SMART" id="SM00406">
    <property type="entry name" value="IGv"/>
    <property type="match status" value="1"/>
</dbReference>
<reference evidence="3 4" key="1">
    <citation type="submission" date="2020-06" db="EMBL/GenBank/DDBJ databases">
        <authorList>
            <consortium name="Wellcome Sanger Institute Data Sharing"/>
        </authorList>
    </citation>
    <scope>NUCLEOTIDE SEQUENCE [LARGE SCALE GENOMIC DNA]</scope>
</reference>
<evidence type="ECO:0000259" key="2">
    <source>
        <dbReference type="PROSITE" id="PS50835"/>
    </source>
</evidence>
<accession>A0AAY4CZ67</accession>
<sequence>IMIFNTVSFTALIFTMSALEAIILTQQKSQNAQLGEKIQIHCHEDSNRYDISWYQQKPGSAPKFLLVGSTRASDLPSKFSYSDDGNDDYLNIDGMTAEDEAVYYCALLQKPPDPLKWTKRGLNPV</sequence>
<dbReference type="InterPro" id="IPR036179">
    <property type="entry name" value="Ig-like_dom_sf"/>
</dbReference>
<dbReference type="SUPFAM" id="SSF48726">
    <property type="entry name" value="Immunoglobulin"/>
    <property type="match status" value="1"/>
</dbReference>
<dbReference type="InterPro" id="IPR013783">
    <property type="entry name" value="Ig-like_fold"/>
</dbReference>
<dbReference type="SMART" id="SM00409">
    <property type="entry name" value="IG"/>
    <property type="match status" value="1"/>
</dbReference>
<proteinExistence type="predicted"/>
<dbReference type="PANTHER" id="PTHR23267">
    <property type="entry name" value="IMMUNOGLOBULIN LIGHT CHAIN"/>
    <property type="match status" value="1"/>
</dbReference>
<reference evidence="3" key="2">
    <citation type="submission" date="2025-08" db="UniProtKB">
        <authorList>
            <consortium name="Ensembl"/>
        </authorList>
    </citation>
    <scope>IDENTIFICATION</scope>
</reference>
<evidence type="ECO:0000313" key="3">
    <source>
        <dbReference type="Ensembl" id="ENSDCDP00010037506.1"/>
    </source>
</evidence>
<dbReference type="InterPro" id="IPR007110">
    <property type="entry name" value="Ig-like_dom"/>
</dbReference>
<dbReference type="PROSITE" id="PS50835">
    <property type="entry name" value="IG_LIKE"/>
    <property type="match status" value="1"/>
</dbReference>
<organism evidence="3 4">
    <name type="scientific">Denticeps clupeoides</name>
    <name type="common">denticle herring</name>
    <dbReference type="NCBI Taxonomy" id="299321"/>
    <lineage>
        <taxon>Eukaryota</taxon>
        <taxon>Metazoa</taxon>
        <taxon>Chordata</taxon>
        <taxon>Craniata</taxon>
        <taxon>Vertebrata</taxon>
        <taxon>Euteleostomi</taxon>
        <taxon>Actinopterygii</taxon>
        <taxon>Neopterygii</taxon>
        <taxon>Teleostei</taxon>
        <taxon>Clupei</taxon>
        <taxon>Clupeiformes</taxon>
        <taxon>Denticipitoidei</taxon>
        <taxon>Denticipitidae</taxon>
        <taxon>Denticeps</taxon>
    </lineage>
</organism>
<dbReference type="AlphaFoldDB" id="A0AAY4CZ67"/>
<dbReference type="Pfam" id="PF07686">
    <property type="entry name" value="V-set"/>
    <property type="match status" value="1"/>
</dbReference>
<keyword evidence="1" id="KW-0732">Signal</keyword>
<dbReference type="InterPro" id="IPR050150">
    <property type="entry name" value="IgV_Light_Chain"/>
</dbReference>
<dbReference type="InterPro" id="IPR003599">
    <property type="entry name" value="Ig_sub"/>
</dbReference>
<keyword evidence="4" id="KW-1185">Reference proteome</keyword>
<feature type="domain" description="Ig-like" evidence="2">
    <location>
        <begin position="20"/>
        <end position="105"/>
    </location>
</feature>
<name>A0AAY4CZ67_9TELE</name>
<dbReference type="Proteomes" id="UP000694580">
    <property type="component" value="Chromosome 1"/>
</dbReference>
<reference evidence="3" key="3">
    <citation type="submission" date="2025-09" db="UniProtKB">
        <authorList>
            <consortium name="Ensembl"/>
        </authorList>
    </citation>
    <scope>IDENTIFICATION</scope>
</reference>
<dbReference type="Gene3D" id="2.60.40.10">
    <property type="entry name" value="Immunoglobulins"/>
    <property type="match status" value="1"/>
</dbReference>
<evidence type="ECO:0000256" key="1">
    <source>
        <dbReference type="SAM" id="SignalP"/>
    </source>
</evidence>
<feature type="chain" id="PRO_5044318377" description="Ig-like domain-containing protein" evidence="1">
    <location>
        <begin position="22"/>
        <end position="125"/>
    </location>
</feature>
<dbReference type="Ensembl" id="ENSDCDT00010047086.1">
    <property type="protein sequence ID" value="ENSDCDP00010037506.1"/>
    <property type="gene ID" value="ENSDCDG00010024448.1"/>
</dbReference>
<dbReference type="InterPro" id="IPR013106">
    <property type="entry name" value="Ig_V-set"/>
</dbReference>
<evidence type="ECO:0000313" key="4">
    <source>
        <dbReference type="Proteomes" id="UP000694580"/>
    </source>
</evidence>